<dbReference type="RefSeq" id="WP_081506480.1">
    <property type="nucleotide sequence ID" value="NZ_CP020474.1"/>
</dbReference>
<dbReference type="AlphaFoldDB" id="A0A1V0RKF2"/>
<keyword evidence="3" id="KW-1185">Reference proteome</keyword>
<reference evidence="2 3" key="1">
    <citation type="submission" date="2017-03" db="EMBL/GenBank/DDBJ databases">
        <title>Genome Sequence of Roseovarius mucosus strain SMR3 Isolated from a culture of the Diatom Skeletonema marinoi.</title>
        <authorList>
            <person name="Topel M."/>
            <person name="Pinder M."/>
            <person name="Johansson O.N."/>
            <person name="Kourtchenko O."/>
            <person name="Godhe A."/>
            <person name="Clarke A.K."/>
        </authorList>
    </citation>
    <scope>NUCLEOTIDE SEQUENCE [LARGE SCALE GENOMIC DNA]</scope>
    <source>
        <strain evidence="2 3">SMR3</strain>
    </source>
</reference>
<dbReference type="EMBL" id="CP020474">
    <property type="protein sequence ID" value="ARE82227.1"/>
    <property type="molecule type" value="Genomic_DNA"/>
</dbReference>
<dbReference type="OrthoDB" id="7871100at2"/>
<dbReference type="KEGG" id="rmm:ROSMUCSMR3_00726"/>
<organism evidence="2 3">
    <name type="scientific">Roseovarius mucosus</name>
    <dbReference type="NCBI Taxonomy" id="215743"/>
    <lineage>
        <taxon>Bacteria</taxon>
        <taxon>Pseudomonadati</taxon>
        <taxon>Pseudomonadota</taxon>
        <taxon>Alphaproteobacteria</taxon>
        <taxon>Rhodobacterales</taxon>
        <taxon>Roseobacteraceae</taxon>
        <taxon>Roseovarius</taxon>
    </lineage>
</organism>
<name>A0A1V0RKF2_9RHOB</name>
<dbReference type="Proteomes" id="UP000192273">
    <property type="component" value="Chromosome"/>
</dbReference>
<accession>A0A1V0RKF2</accession>
<keyword evidence="1" id="KW-0175">Coiled coil</keyword>
<evidence type="ECO:0000313" key="2">
    <source>
        <dbReference type="EMBL" id="ARE82227.1"/>
    </source>
</evidence>
<protein>
    <submittedName>
        <fullName evidence="2">Colicin transporter</fullName>
    </submittedName>
</protein>
<proteinExistence type="predicted"/>
<gene>
    <name evidence="2" type="ORF">ROSMUCSMR3_00726</name>
</gene>
<feature type="coiled-coil region" evidence="1">
    <location>
        <begin position="43"/>
        <end position="112"/>
    </location>
</feature>
<evidence type="ECO:0000313" key="3">
    <source>
        <dbReference type="Proteomes" id="UP000192273"/>
    </source>
</evidence>
<evidence type="ECO:0000256" key="1">
    <source>
        <dbReference type="SAM" id="Coils"/>
    </source>
</evidence>
<sequence>MSQINELQARITAALDRIAQGLEGRPVAAPSAAPDAGADPEELARLREQLGEEQLANAQLQERIKVLHAKLEAAEGARSESLRKLDADLQALRKANQQLRDNNQTLREAQVAGVSEPHLINKAMMAELEGLRAARGADRGEVEAVLAALGQVIAEAEPAAAQNEKTETSDA</sequence>